<feature type="transmembrane region" description="Helical" evidence="1">
    <location>
        <begin position="244"/>
        <end position="270"/>
    </location>
</feature>
<dbReference type="RefSeq" id="WP_013619791.1">
    <property type="nucleotide sequence ID" value="NZ_ARZX01000005.1"/>
</dbReference>
<dbReference type="EMBL" id="ARZX01000005">
    <property type="protein sequence ID" value="EWH14199.1"/>
    <property type="molecule type" value="Genomic_DNA"/>
</dbReference>
<feature type="transmembrane region" description="Helical" evidence="1">
    <location>
        <begin position="190"/>
        <end position="210"/>
    </location>
</feature>
<name>A0ABN0RQL8_9FLAO</name>
<keyword evidence="1" id="KW-0472">Membrane</keyword>
<comment type="caution">
    <text evidence="2">The sequence shown here is derived from an EMBL/GenBank/DDBJ whole genome shotgun (WGS) entry which is preliminary data.</text>
</comment>
<proteinExistence type="predicted"/>
<evidence type="ECO:0000313" key="3">
    <source>
        <dbReference type="Proteomes" id="UP000019275"/>
    </source>
</evidence>
<accession>A0ABN0RQL8</accession>
<protein>
    <recommendedName>
        <fullName evidence="4">Glycerophosphoryl diester phosphodiesterase membrane domain-containing protein</fullName>
    </recommendedName>
</protein>
<evidence type="ECO:0000313" key="2">
    <source>
        <dbReference type="EMBL" id="EWH14199.1"/>
    </source>
</evidence>
<feature type="transmembrane region" description="Helical" evidence="1">
    <location>
        <begin position="37"/>
        <end position="57"/>
    </location>
</feature>
<dbReference type="Proteomes" id="UP000019275">
    <property type="component" value="Unassembled WGS sequence"/>
</dbReference>
<gene>
    <name evidence="2" type="ORF">KLA_05997</name>
</gene>
<keyword evidence="1" id="KW-1133">Transmembrane helix</keyword>
<feature type="transmembrane region" description="Helical" evidence="1">
    <location>
        <begin position="154"/>
        <end position="170"/>
    </location>
</feature>
<evidence type="ECO:0000256" key="1">
    <source>
        <dbReference type="SAM" id="Phobius"/>
    </source>
</evidence>
<reference evidence="2 3" key="1">
    <citation type="journal article" date="2014" name="Genome Announc.">
        <title>Draft Genome Sequence of the Carrageenan-Degrading Bacterium Cellulophaga sp. Strain KL-A, Isolated from Decaying Marine Algae.</title>
        <authorList>
            <person name="Shan D."/>
            <person name="Ying J."/>
            <person name="Li X."/>
            <person name="Gao Z."/>
            <person name="Wei G."/>
            <person name="Shao Z."/>
        </authorList>
    </citation>
    <scope>NUCLEOTIDE SEQUENCE [LARGE SCALE GENOMIC DNA]</scope>
    <source>
        <strain evidence="2 3">KL-A</strain>
    </source>
</reference>
<organism evidence="2 3">
    <name type="scientific">Cellulophaga geojensis KL-A</name>
    <dbReference type="NCBI Taxonomy" id="1328323"/>
    <lineage>
        <taxon>Bacteria</taxon>
        <taxon>Pseudomonadati</taxon>
        <taxon>Bacteroidota</taxon>
        <taxon>Flavobacteriia</taxon>
        <taxon>Flavobacteriales</taxon>
        <taxon>Flavobacteriaceae</taxon>
        <taxon>Cellulophaga</taxon>
    </lineage>
</organism>
<keyword evidence="3" id="KW-1185">Reference proteome</keyword>
<feature type="transmembrane region" description="Helical" evidence="1">
    <location>
        <begin position="128"/>
        <end position="148"/>
    </location>
</feature>
<keyword evidence="1" id="KW-0812">Transmembrane</keyword>
<sequence length="294" mass="32798">MQNNNYVEFKKKRDLGEILGDTFAFLRTQLKPFFNTFFKIAGPYLVIFLICNAFYAYTVGGLMNFNIESSNEVTNVLMVFVAALVFILSMGAAYAMAQSVTLHYIKNYVENNGVINFDQIKSEVYSTFWKFIGLAFLVGICVGLGLMLCLIPGIYLYVPLTLSFSILIFNKKPVGDAFSYSFSLIKDYWWITFATMLVVGIVVAVAGYAFSVPSAIYMYAKMGVFSAEIDPSNMGDTLIDPIGIAINTITALFQYLLSIITVVAGAFIYFDLNERKNLTGTMERIQNLGNSTNL</sequence>
<evidence type="ECO:0008006" key="4">
    <source>
        <dbReference type="Google" id="ProtNLM"/>
    </source>
</evidence>
<feature type="transmembrane region" description="Helical" evidence="1">
    <location>
        <begin position="77"/>
        <end position="97"/>
    </location>
</feature>